<feature type="site" description="Transition state stabilizer" evidence="9">
    <location>
        <position position="157"/>
    </location>
</feature>
<evidence type="ECO:0000313" key="12">
    <source>
        <dbReference type="EMBL" id="QAU49219.1"/>
    </source>
</evidence>
<dbReference type="EMBL" id="CP030053">
    <property type="protein sequence ID" value="QAU49219.1"/>
    <property type="molecule type" value="Genomic_DNA"/>
</dbReference>
<name>A0AAE5X5Q2_9BRAD</name>
<feature type="active site" description="Proton acceptor" evidence="8">
    <location>
        <position position="89"/>
    </location>
</feature>
<dbReference type="PANTHER" id="PTHR42755:SF1">
    <property type="entry name" value="3-DEOXY-D-MANNO-OCTULOSONIC ACID TRANSFERASE, MITOCHONDRIAL-RELATED"/>
    <property type="match status" value="1"/>
</dbReference>
<dbReference type="InterPro" id="IPR007507">
    <property type="entry name" value="Glycos_transf_N"/>
</dbReference>
<dbReference type="SUPFAM" id="SSF53756">
    <property type="entry name" value="UDP-Glycosyltransferase/glycogen phosphorylase"/>
    <property type="match status" value="1"/>
</dbReference>
<dbReference type="Proteomes" id="UP000288972">
    <property type="component" value="Chromosome"/>
</dbReference>
<dbReference type="EC" id="2.4.99.12" evidence="3 10"/>
<keyword evidence="15" id="KW-1185">Reference proteome</keyword>
<evidence type="ECO:0000256" key="8">
    <source>
        <dbReference type="PIRSR" id="PIRSR639901-1"/>
    </source>
</evidence>
<dbReference type="AlphaFoldDB" id="A0AAE5X5Q2"/>
<evidence type="ECO:0000313" key="14">
    <source>
        <dbReference type="Proteomes" id="UP000288972"/>
    </source>
</evidence>
<proteinExistence type="inferred from homology"/>
<dbReference type="FunFam" id="3.40.50.11720:FF:000001">
    <property type="entry name" value="3-deoxy-D-manno-octulosonic acid transferase"/>
    <property type="match status" value="1"/>
</dbReference>
<comment type="function">
    <text evidence="1 10">Involved in lipopolysaccharide (LPS) biosynthesis. Catalyzes the transfer of 3-deoxy-D-manno-octulosonate (Kdo) residue(s) from CMP-Kdo to lipid IV(A), the tetraacyldisaccharide-1,4'-bisphosphate precursor of lipid A.</text>
</comment>
<evidence type="ECO:0000256" key="2">
    <source>
        <dbReference type="ARBA" id="ARBA00004713"/>
    </source>
</evidence>
<keyword evidence="10" id="KW-1003">Cell membrane</keyword>
<evidence type="ECO:0000256" key="5">
    <source>
        <dbReference type="ARBA" id="ARBA00022679"/>
    </source>
</evidence>
<comment type="catalytic activity">
    <reaction evidence="7 10">
        <text>lipid IVA (E. coli) + CMP-3-deoxy-beta-D-manno-octulosonate = alpha-Kdo-(2-&gt;6)-lipid IVA (E. coli) + CMP + H(+)</text>
        <dbReference type="Rhea" id="RHEA:28066"/>
        <dbReference type="ChEBI" id="CHEBI:15378"/>
        <dbReference type="ChEBI" id="CHEBI:58603"/>
        <dbReference type="ChEBI" id="CHEBI:60364"/>
        <dbReference type="ChEBI" id="CHEBI:60377"/>
        <dbReference type="ChEBI" id="CHEBI:85987"/>
        <dbReference type="EC" id="2.4.99.12"/>
    </reaction>
</comment>
<keyword evidence="5 10" id="KW-0808">Transferase</keyword>
<dbReference type="Pfam" id="PF04413">
    <property type="entry name" value="Glycos_transf_N"/>
    <property type="match status" value="1"/>
</dbReference>
<reference evidence="13 15" key="2">
    <citation type="submission" date="2018-10" db="EMBL/GenBank/DDBJ databases">
        <title>Bradyrhizobium sp. nov., effective nodules isolated from peanut in China.</title>
        <authorList>
            <person name="Li Y."/>
        </authorList>
    </citation>
    <scope>NUCLEOTIDE SEQUENCE [LARGE SCALE GENOMIC DNA]</scope>
    <source>
        <strain evidence="13 15">CCBAU 53426</strain>
    </source>
</reference>
<evidence type="ECO:0000256" key="3">
    <source>
        <dbReference type="ARBA" id="ARBA00012621"/>
    </source>
</evidence>
<keyword evidence="10" id="KW-0448">Lipopolysaccharide biosynthesis</keyword>
<dbReference type="InterPro" id="IPR038107">
    <property type="entry name" value="Glycos_transf_N_sf"/>
</dbReference>
<comment type="pathway">
    <text evidence="2 10">Bacterial outer membrane biogenesis; LPS core biosynthesis.</text>
</comment>
<accession>A0AAE5X5Q2</accession>
<dbReference type="KEGG" id="bgz:XH91_30250"/>
<feature type="site" description="Transition state stabilizer" evidence="9">
    <location>
        <position position="233"/>
    </location>
</feature>
<comment type="subcellular location">
    <subcellularLocation>
        <location evidence="10">Cell membrane</location>
    </subcellularLocation>
</comment>
<protein>
    <recommendedName>
        <fullName evidence="4 10">3-deoxy-D-manno-octulosonic acid transferase</fullName>
        <shortName evidence="10">Kdo transferase</shortName>
        <ecNumber evidence="3 10">2.4.99.12</ecNumber>
    </recommendedName>
    <alternativeName>
        <fullName evidence="6 10">Lipid IV(A) 3-deoxy-D-manno-octulosonic acid transferase</fullName>
    </alternativeName>
</protein>
<evidence type="ECO:0000256" key="7">
    <source>
        <dbReference type="ARBA" id="ARBA00049183"/>
    </source>
</evidence>
<evidence type="ECO:0000313" key="15">
    <source>
        <dbReference type="Proteomes" id="UP000290401"/>
    </source>
</evidence>
<evidence type="ECO:0000256" key="6">
    <source>
        <dbReference type="ARBA" id="ARBA00031445"/>
    </source>
</evidence>
<keyword evidence="10" id="KW-0472">Membrane</keyword>
<dbReference type="Gene3D" id="3.40.50.2000">
    <property type="entry name" value="Glycogen Phosphorylase B"/>
    <property type="match status" value="1"/>
</dbReference>
<evidence type="ECO:0000259" key="11">
    <source>
        <dbReference type="Pfam" id="PF04413"/>
    </source>
</evidence>
<comment type="similarity">
    <text evidence="10">Belongs to the glycosyltransferase group 1 family.</text>
</comment>
<feature type="domain" description="3-deoxy-D-manno-octulosonic-acid transferase N-terminal" evidence="11">
    <location>
        <begin position="62"/>
        <end position="235"/>
    </location>
</feature>
<gene>
    <name evidence="13" type="ORF">EAS56_07820</name>
    <name evidence="12" type="ORF">XH91_30250</name>
</gene>
<evidence type="ECO:0000256" key="9">
    <source>
        <dbReference type="PIRSR" id="PIRSR639901-2"/>
    </source>
</evidence>
<dbReference type="GO" id="GO:0043842">
    <property type="term" value="F:Kdo transferase activity"/>
    <property type="evidence" value="ECO:0007669"/>
    <property type="project" value="UniProtKB-EC"/>
</dbReference>
<evidence type="ECO:0000313" key="13">
    <source>
        <dbReference type="EMBL" id="RXH15916.1"/>
    </source>
</evidence>
<sequence length="456" mass="49418">MHSSAAEGLRMGLQMASSLPHAAPKSLPMTLRMYRRLATSLVPLAPALIKRRLKQGKEDPARVGERRGLSRDVRPHGPLVWIHGASVGEVLAAAALIERLRDLNLRILLTSGTVTSAAVVAKRFPPDVIHQYVPYDSPRYVARFLDHWKPSLALFIESDLWPNLILAGASRRVPMVLINGRMSPRSFPRWRRMHGTISALLSRFDICLAQSKIDAERFSALGGRDVVTTGNLKLDVPAPPADPAKLERLMTMTRGRPIIVAASTHPGEDEMLVAAHRSLVGHFPQLLTVIVPRHPNRGSSIAGLVTASGLKPALRSRDEPLAATTDVYVADTMGELGLFYRLSPVVFMGGSLIRHGGQNPIEAIKLGAAIVHGPHVFNFADVYAALDGSGGARQADTQEALTKQLGLLLAEPTLRDKMQRAGSGVVEELGGALDRTMTALEPYLMQLRIEMGAANA</sequence>
<reference evidence="12 14" key="1">
    <citation type="submission" date="2018-06" db="EMBL/GenBank/DDBJ databases">
        <title>Comparative genomics of rhizobia nodulating Arachis hypogaea in China.</title>
        <authorList>
            <person name="Li Y."/>
        </authorList>
    </citation>
    <scope>NUCLEOTIDE SEQUENCE [LARGE SCALE GENOMIC DNA]</scope>
    <source>
        <strain evidence="12 14">CCBAU 51670</strain>
    </source>
</reference>
<dbReference type="GO" id="GO:0009245">
    <property type="term" value="P:lipid A biosynthetic process"/>
    <property type="evidence" value="ECO:0007669"/>
    <property type="project" value="TreeGrafter"/>
</dbReference>
<evidence type="ECO:0000256" key="1">
    <source>
        <dbReference type="ARBA" id="ARBA00003394"/>
    </source>
</evidence>
<evidence type="ECO:0000256" key="4">
    <source>
        <dbReference type="ARBA" id="ARBA00019077"/>
    </source>
</evidence>
<evidence type="ECO:0000256" key="10">
    <source>
        <dbReference type="RuleBase" id="RU365103"/>
    </source>
</evidence>
<dbReference type="EMBL" id="RDQZ01000004">
    <property type="protein sequence ID" value="RXH15916.1"/>
    <property type="molecule type" value="Genomic_DNA"/>
</dbReference>
<dbReference type="GO" id="GO:0009244">
    <property type="term" value="P:lipopolysaccharide core region biosynthetic process"/>
    <property type="evidence" value="ECO:0007669"/>
    <property type="project" value="UniProtKB-UniRule"/>
</dbReference>
<dbReference type="GO" id="GO:0005886">
    <property type="term" value="C:plasma membrane"/>
    <property type="evidence" value="ECO:0007669"/>
    <property type="project" value="UniProtKB-SubCell"/>
</dbReference>
<dbReference type="InterPro" id="IPR039901">
    <property type="entry name" value="Kdotransferase"/>
</dbReference>
<organism evidence="12 14">
    <name type="scientific">Bradyrhizobium guangzhouense</name>
    <dbReference type="NCBI Taxonomy" id="1325095"/>
    <lineage>
        <taxon>Bacteria</taxon>
        <taxon>Pseudomonadati</taxon>
        <taxon>Pseudomonadota</taxon>
        <taxon>Alphaproteobacteria</taxon>
        <taxon>Hyphomicrobiales</taxon>
        <taxon>Nitrobacteraceae</taxon>
        <taxon>Bradyrhizobium</taxon>
    </lineage>
</organism>
<dbReference type="PANTHER" id="PTHR42755">
    <property type="entry name" value="3-DEOXY-MANNO-OCTULOSONATE CYTIDYLYLTRANSFERASE"/>
    <property type="match status" value="1"/>
</dbReference>
<dbReference type="Gene3D" id="3.40.50.11720">
    <property type="entry name" value="3-Deoxy-D-manno-octulosonic-acid transferase, N-terminal domain"/>
    <property type="match status" value="1"/>
</dbReference>
<dbReference type="Proteomes" id="UP000290401">
    <property type="component" value="Unassembled WGS sequence"/>
</dbReference>